<feature type="site" description="Lowers pKa of active site Tyr" evidence="4">
    <location>
        <position position="103"/>
    </location>
</feature>
<evidence type="ECO:0000256" key="4">
    <source>
        <dbReference type="PIRSR" id="PIRSR000097-3"/>
    </source>
</evidence>
<dbReference type="Pfam" id="PF00248">
    <property type="entry name" value="Aldo_ket_red"/>
    <property type="match status" value="1"/>
</dbReference>
<reference evidence="6" key="1">
    <citation type="submission" date="2023-06" db="EMBL/GenBank/DDBJ databases">
        <title>Genome-scale phylogeny and comparative genomics of the fungal order Sordariales.</title>
        <authorList>
            <consortium name="Lawrence Berkeley National Laboratory"/>
            <person name="Hensen N."/>
            <person name="Bonometti L."/>
            <person name="Westerberg I."/>
            <person name="Brannstrom I.O."/>
            <person name="Guillou S."/>
            <person name="Cros-Aarteil S."/>
            <person name="Calhoun S."/>
            <person name="Haridas S."/>
            <person name="Kuo A."/>
            <person name="Mondo S."/>
            <person name="Pangilinan J."/>
            <person name="Riley R."/>
            <person name="LaButti K."/>
            <person name="Andreopoulos B."/>
            <person name="Lipzen A."/>
            <person name="Chen C."/>
            <person name="Yanf M."/>
            <person name="Daum C."/>
            <person name="Ng V."/>
            <person name="Clum A."/>
            <person name="Steindorff A."/>
            <person name="Ohm R."/>
            <person name="Martin F."/>
            <person name="Silar P."/>
            <person name="Natvig D."/>
            <person name="Lalanne C."/>
            <person name="Gautier V."/>
            <person name="Ament-velasquez S.L."/>
            <person name="Kruys A."/>
            <person name="Hutchinson M.I."/>
            <person name="Powell A.J."/>
            <person name="Barry K."/>
            <person name="Miller A.N."/>
            <person name="Grigoriev I.V."/>
            <person name="Debuchy R."/>
            <person name="Gladieux P."/>
            <person name="Thoren M.H."/>
            <person name="Johannesson H."/>
        </authorList>
    </citation>
    <scope>NUCLEOTIDE SEQUENCE</scope>
    <source>
        <strain evidence="6">SMH3187-1</strain>
    </source>
</reference>
<dbReference type="PRINTS" id="PR00069">
    <property type="entry name" value="ALDKETRDTASE"/>
</dbReference>
<feature type="active site" description="Proton donor" evidence="2">
    <location>
        <position position="78"/>
    </location>
</feature>
<dbReference type="FunFam" id="3.20.20.100:FF:000002">
    <property type="entry name" value="2,5-diketo-D-gluconic acid reductase A"/>
    <property type="match status" value="1"/>
</dbReference>
<dbReference type="PROSITE" id="PS00062">
    <property type="entry name" value="ALDOKETO_REDUCTASE_2"/>
    <property type="match status" value="1"/>
</dbReference>
<accession>A0AA40JZC5</accession>
<dbReference type="Gene3D" id="3.20.20.100">
    <property type="entry name" value="NADP-dependent oxidoreductase domain"/>
    <property type="match status" value="1"/>
</dbReference>
<dbReference type="GO" id="GO:0016652">
    <property type="term" value="F:oxidoreductase activity, acting on NAD(P)H as acceptor"/>
    <property type="evidence" value="ECO:0007669"/>
    <property type="project" value="InterPro"/>
</dbReference>
<dbReference type="InterPro" id="IPR020471">
    <property type="entry name" value="AKR"/>
</dbReference>
<dbReference type="AlphaFoldDB" id="A0AA40JZC5"/>
<dbReference type="GO" id="GO:0016616">
    <property type="term" value="F:oxidoreductase activity, acting on the CH-OH group of donors, NAD or NADP as acceptor"/>
    <property type="evidence" value="ECO:0007669"/>
    <property type="project" value="UniProtKB-ARBA"/>
</dbReference>
<gene>
    <name evidence="6" type="ORF">B0T18DRAFT_440238</name>
</gene>
<sequence>MNSITAAFKPSVGEAPKQQGTIPSLKLSDGNEIPLLGYGLGTIYFKKNASSGFDEATVSHALAAIEAGYTHLDGAEAYANESELGAAISRSPVPRSSLFITTKTSVSPKDPSISAALDRSLAALGIDHVDLYLLHHPFFAAADPSLLASKWAEMEALRDSGRARSIGVSNFLREHLEPILAVARHPPVINQIEYHPYLQHEDGGEDLVRWCQGKGVAVAGYSVLTPLTSSRDGPVDEVYARLAKKYGVGESEVGLRWALDQGVVVITTGRNEERLKGYLDRVPAFKLTPREVEEISEAGRRRRYRGYWKQRIQEGDWR</sequence>
<evidence type="ECO:0000313" key="6">
    <source>
        <dbReference type="EMBL" id="KAK0740653.1"/>
    </source>
</evidence>
<dbReference type="InterPro" id="IPR018170">
    <property type="entry name" value="Aldo/ket_reductase_CS"/>
</dbReference>
<feature type="domain" description="NADP-dependent oxidoreductase" evidence="5">
    <location>
        <begin position="39"/>
        <end position="298"/>
    </location>
</feature>
<dbReference type="EMBL" id="JAUKUD010000006">
    <property type="protein sequence ID" value="KAK0740653.1"/>
    <property type="molecule type" value="Genomic_DNA"/>
</dbReference>
<feature type="binding site" evidence="3">
    <location>
        <position position="135"/>
    </location>
    <ligand>
        <name>substrate</name>
    </ligand>
</feature>
<evidence type="ECO:0000256" key="2">
    <source>
        <dbReference type="PIRSR" id="PIRSR000097-1"/>
    </source>
</evidence>
<dbReference type="PIRSF" id="PIRSF000097">
    <property type="entry name" value="AKR"/>
    <property type="match status" value="1"/>
</dbReference>
<name>A0AA40JZC5_9PEZI</name>
<organism evidence="6 7">
    <name type="scientific">Schizothecium vesticola</name>
    <dbReference type="NCBI Taxonomy" id="314040"/>
    <lineage>
        <taxon>Eukaryota</taxon>
        <taxon>Fungi</taxon>
        <taxon>Dikarya</taxon>
        <taxon>Ascomycota</taxon>
        <taxon>Pezizomycotina</taxon>
        <taxon>Sordariomycetes</taxon>
        <taxon>Sordariomycetidae</taxon>
        <taxon>Sordariales</taxon>
        <taxon>Schizotheciaceae</taxon>
        <taxon>Schizothecium</taxon>
    </lineage>
</organism>
<keyword evidence="1" id="KW-0560">Oxidoreductase</keyword>
<dbReference type="InterPro" id="IPR044494">
    <property type="entry name" value="AKR3C2/3"/>
</dbReference>
<evidence type="ECO:0000256" key="1">
    <source>
        <dbReference type="ARBA" id="ARBA00023002"/>
    </source>
</evidence>
<evidence type="ECO:0000313" key="7">
    <source>
        <dbReference type="Proteomes" id="UP001172155"/>
    </source>
</evidence>
<comment type="caution">
    <text evidence="6">The sequence shown here is derived from an EMBL/GenBank/DDBJ whole genome shotgun (WGS) entry which is preliminary data.</text>
</comment>
<dbReference type="PANTHER" id="PTHR11732">
    <property type="entry name" value="ALDO/KETO REDUCTASE"/>
    <property type="match status" value="1"/>
</dbReference>
<dbReference type="InterPro" id="IPR036812">
    <property type="entry name" value="NAD(P)_OxRdtase_dom_sf"/>
</dbReference>
<proteinExistence type="predicted"/>
<keyword evidence="7" id="KW-1185">Reference proteome</keyword>
<protein>
    <submittedName>
        <fullName evidence="6">Alpha-keto ester reductase-like protein</fullName>
    </submittedName>
</protein>
<evidence type="ECO:0000256" key="3">
    <source>
        <dbReference type="PIRSR" id="PIRSR000097-2"/>
    </source>
</evidence>
<dbReference type="CDD" id="cd19120">
    <property type="entry name" value="AKR_AKR3C2-3"/>
    <property type="match status" value="1"/>
</dbReference>
<dbReference type="SUPFAM" id="SSF51430">
    <property type="entry name" value="NAD(P)-linked oxidoreductase"/>
    <property type="match status" value="1"/>
</dbReference>
<evidence type="ECO:0000259" key="5">
    <source>
        <dbReference type="Pfam" id="PF00248"/>
    </source>
</evidence>
<dbReference type="InterPro" id="IPR023210">
    <property type="entry name" value="NADP_OxRdtase_dom"/>
</dbReference>
<dbReference type="Proteomes" id="UP001172155">
    <property type="component" value="Unassembled WGS sequence"/>
</dbReference>